<keyword evidence="1" id="KW-1133">Transmembrane helix</keyword>
<keyword evidence="1" id="KW-0472">Membrane</keyword>
<accession>A0A6J4I8N4</accession>
<proteinExistence type="predicted"/>
<organism evidence="2">
    <name type="scientific">uncultured Mycobacteriales bacterium</name>
    <dbReference type="NCBI Taxonomy" id="581187"/>
    <lineage>
        <taxon>Bacteria</taxon>
        <taxon>Bacillati</taxon>
        <taxon>Actinomycetota</taxon>
        <taxon>Actinomycetes</taxon>
        <taxon>Mycobacteriales</taxon>
        <taxon>environmental samples</taxon>
    </lineage>
</organism>
<sequence>MLALAGAVVFGLALILDWADATVSDAFTPQTLMFLGLLLVALHLGGVGSTLGARTRSRRR</sequence>
<name>A0A6J4I8N4_9ACTN</name>
<gene>
    <name evidence="2" type="ORF">AVDCRST_MAG41-1622</name>
</gene>
<dbReference type="AlphaFoldDB" id="A0A6J4I8N4"/>
<reference evidence="2" key="1">
    <citation type="submission" date="2020-02" db="EMBL/GenBank/DDBJ databases">
        <authorList>
            <person name="Meier V. D."/>
        </authorList>
    </citation>
    <scope>NUCLEOTIDE SEQUENCE</scope>
    <source>
        <strain evidence="2">AVDCRST_MAG41</strain>
    </source>
</reference>
<protein>
    <submittedName>
        <fullName evidence="2">Uncharacterized protein</fullName>
    </submittedName>
</protein>
<keyword evidence="1" id="KW-0812">Transmembrane</keyword>
<evidence type="ECO:0000313" key="2">
    <source>
        <dbReference type="EMBL" id="CAA9244520.1"/>
    </source>
</evidence>
<dbReference type="EMBL" id="CADCTP010000148">
    <property type="protein sequence ID" value="CAA9244520.1"/>
    <property type="molecule type" value="Genomic_DNA"/>
</dbReference>
<feature type="transmembrane region" description="Helical" evidence="1">
    <location>
        <begin position="31"/>
        <end position="53"/>
    </location>
</feature>
<evidence type="ECO:0000256" key="1">
    <source>
        <dbReference type="SAM" id="Phobius"/>
    </source>
</evidence>